<accession>A0A0C5H193</accession>
<protein>
    <submittedName>
        <fullName evidence="1">Topoisomerase II</fullName>
    </submittedName>
</protein>
<name>A0A0C5H193_VIBPH</name>
<reference evidence="1" key="1">
    <citation type="journal article" date="2015" name="Antimicrob. Agents Chemother.">
        <title>Complete nucleotide sequence of a conjugative plasmid carrying bla(PER-1).</title>
        <authorList>
            <person name="Li R."/>
            <person name="Wong M.H."/>
            <person name="Zhou Y."/>
            <person name="Chan E.W."/>
            <person name="Chen S."/>
        </authorList>
    </citation>
    <scope>NUCLEOTIDE SEQUENCE</scope>
    <source>
        <strain evidence="1">V36</strain>
        <plasmid evidence="1">pVPH1</plasmid>
    </source>
</reference>
<keyword evidence="1" id="KW-0413">Isomerase</keyword>
<dbReference type="EMBL" id="CP034301">
    <property type="protein sequence ID" value="QHH13091.1"/>
    <property type="molecule type" value="Genomic_DNA"/>
</dbReference>
<keyword evidence="1" id="KW-0614">Plasmid</keyword>
<reference evidence="2 3" key="2">
    <citation type="submission" date="2018-12" db="EMBL/GenBank/DDBJ databases">
        <title>Genomic insights into the evolutionary origins and pathogenicity of five Vibrio parahaemolyticus strains isolated from the shrimp with acute hepatopancreatic necrosis disease (AHPND).</title>
        <authorList>
            <person name="Yang Q."/>
            <person name="Dong X."/>
            <person name="Xie G."/>
            <person name="Fu S."/>
            <person name="Zou P."/>
            <person name="Sun J."/>
            <person name="Wang Y."/>
            <person name="Huang J."/>
        </authorList>
    </citation>
    <scope>NUCLEOTIDE SEQUENCE [LARGE SCALE GENOMIC DNA]</scope>
    <source>
        <strain evidence="2 3">20160303005-1</strain>
        <plasmid evidence="2">pVPSD2016-2</plasmid>
        <plasmid evidence="3">pvpsd2016-2</plasmid>
    </source>
</reference>
<evidence type="ECO:0000313" key="2">
    <source>
        <dbReference type="EMBL" id="QHH13091.1"/>
    </source>
</evidence>
<dbReference type="RefSeq" id="WP_014386753.1">
    <property type="nucleotide sequence ID" value="NZ_CP034301.1"/>
</dbReference>
<geneLocation type="plasmid" evidence="2">
    <name>pVPSD2016-2</name>
</geneLocation>
<evidence type="ECO:0000313" key="3">
    <source>
        <dbReference type="Proteomes" id="UP000464718"/>
    </source>
</evidence>
<sequence>MNTASVLTYDAQLQLPFIFDDLLLENDEEPIEKVTPLTIVASCSDRTVEQEFETEIETWTDGQIKELREAFLRYSLNVLADGRSGKKAKDEAYEWLNSDEVHPFSFVTCCVLSGYDPDEVRNLCQYTLRQLAKRNK</sequence>
<dbReference type="AlphaFoldDB" id="A0A0C5H193"/>
<dbReference type="GO" id="GO:0016853">
    <property type="term" value="F:isomerase activity"/>
    <property type="evidence" value="ECO:0007669"/>
    <property type="project" value="UniProtKB-KW"/>
</dbReference>
<evidence type="ECO:0000313" key="1">
    <source>
        <dbReference type="EMBL" id="AJP18285.1"/>
    </source>
</evidence>
<geneLocation type="plasmid" evidence="1">
    <name>pVPH1</name>
</geneLocation>
<dbReference type="Proteomes" id="UP000464718">
    <property type="component" value="Plasmid pvpsd2016-2"/>
</dbReference>
<gene>
    <name evidence="2" type="ORF">EHC69_27935</name>
    <name evidence="1" type="ORF">pVPH1_0113</name>
</gene>
<geneLocation type="plasmid" evidence="3">
    <name>pvpsd2016-2</name>
</geneLocation>
<dbReference type="EMBL" id="KP688397">
    <property type="protein sequence ID" value="AJP18285.1"/>
    <property type="molecule type" value="Genomic_DNA"/>
</dbReference>
<proteinExistence type="predicted"/>
<organism evidence="1">
    <name type="scientific">Vibrio parahaemolyticus</name>
    <dbReference type="NCBI Taxonomy" id="670"/>
    <lineage>
        <taxon>Bacteria</taxon>
        <taxon>Pseudomonadati</taxon>
        <taxon>Pseudomonadota</taxon>
        <taxon>Gammaproteobacteria</taxon>
        <taxon>Vibrionales</taxon>
        <taxon>Vibrionaceae</taxon>
        <taxon>Vibrio</taxon>
    </lineage>
</organism>